<feature type="compositionally biased region" description="Basic residues" evidence="1">
    <location>
        <begin position="15"/>
        <end position="32"/>
    </location>
</feature>
<proteinExistence type="predicted"/>
<keyword evidence="2" id="KW-0808">Transferase</keyword>
<feature type="non-terminal residue" evidence="2">
    <location>
        <position position="128"/>
    </location>
</feature>
<dbReference type="GO" id="GO:0009001">
    <property type="term" value="F:serine O-acetyltransferase activity"/>
    <property type="evidence" value="ECO:0007669"/>
    <property type="project" value="UniProtKB-EC"/>
</dbReference>
<dbReference type="EC" id="2.3.1.30" evidence="2"/>
<dbReference type="AlphaFoldDB" id="A0A6J4RT68"/>
<reference evidence="2" key="1">
    <citation type="submission" date="2020-02" db="EMBL/GenBank/DDBJ databases">
        <authorList>
            <person name="Meier V. D."/>
        </authorList>
    </citation>
    <scope>NUCLEOTIDE SEQUENCE</scope>
    <source>
        <strain evidence="2">AVDCRST_MAG65</strain>
    </source>
</reference>
<dbReference type="EMBL" id="CADCVL010000201">
    <property type="protein sequence ID" value="CAA9477105.1"/>
    <property type="molecule type" value="Genomic_DNA"/>
</dbReference>
<name>A0A6J4RT68_9ACTN</name>
<organism evidence="2">
    <name type="scientific">uncultured Solirubrobacteraceae bacterium</name>
    <dbReference type="NCBI Taxonomy" id="1162706"/>
    <lineage>
        <taxon>Bacteria</taxon>
        <taxon>Bacillati</taxon>
        <taxon>Actinomycetota</taxon>
        <taxon>Thermoleophilia</taxon>
        <taxon>Solirubrobacterales</taxon>
        <taxon>Solirubrobacteraceae</taxon>
        <taxon>environmental samples</taxon>
    </lineage>
</organism>
<feature type="compositionally biased region" description="Basic and acidic residues" evidence="1">
    <location>
        <begin position="80"/>
        <end position="89"/>
    </location>
</feature>
<gene>
    <name evidence="2" type="ORF">AVDCRST_MAG65-1200</name>
</gene>
<accession>A0A6J4RT68</accession>
<sequence length="128" mass="14331">DRLCHRQAPPDGRGQRHHRLGRQAARTHPHRPRGQDRRQRGGHPRRAAQLDRGRQSRTSGPGGGQAAGGPRRRLGPPSGSDRRRAEGAFRAHRRARGRSRRPHRRPPSPAGRRRRPAAGARAESGRRL</sequence>
<feature type="compositionally biased region" description="Basic residues" evidence="1">
    <location>
        <begin position="90"/>
        <end position="116"/>
    </location>
</feature>
<keyword evidence="2" id="KW-0012">Acyltransferase</keyword>
<evidence type="ECO:0000313" key="2">
    <source>
        <dbReference type="EMBL" id="CAA9477105.1"/>
    </source>
</evidence>
<feature type="non-terminal residue" evidence="2">
    <location>
        <position position="1"/>
    </location>
</feature>
<protein>
    <submittedName>
        <fullName evidence="2">Serine acetyltransferase</fullName>
        <ecNumber evidence="2">2.3.1.30</ecNumber>
    </submittedName>
</protein>
<evidence type="ECO:0000256" key="1">
    <source>
        <dbReference type="SAM" id="MobiDB-lite"/>
    </source>
</evidence>
<feature type="region of interest" description="Disordered" evidence="1">
    <location>
        <begin position="1"/>
        <end position="128"/>
    </location>
</feature>